<dbReference type="Pfam" id="PF07249">
    <property type="entry name" value="Cerato-platanin"/>
    <property type="match status" value="1"/>
</dbReference>
<dbReference type="EMBL" id="JABBWM010000015">
    <property type="protein sequence ID" value="KAG2112228.1"/>
    <property type="molecule type" value="Genomic_DNA"/>
</dbReference>
<gene>
    <name evidence="4" type="ORF">F5147DRAFT_771291</name>
</gene>
<dbReference type="OrthoDB" id="4898945at2759"/>
<sequence>MLCGLAAFQPGPNSGCAHSTCQWRRNIKLGEYPELSFAAVLFSVFALPAFATQVEVTYDTFYDNPSTSLNNVACSNGANGLLTKGFTTLGSLPSFPNVGGVPNVTWNSPLCGSCWELQYTTTGISESIYITAIDAGFTFDLSLPAFNELTDNTGVPAGKVTATATQVAESYCGL</sequence>
<protein>
    <submittedName>
        <fullName evidence="4">Cerato-platanin-domain-containing protein</fullName>
    </submittedName>
</protein>
<reference evidence="4" key="1">
    <citation type="journal article" date="2020" name="New Phytol.">
        <title>Comparative genomics reveals dynamic genome evolution in host specialist ectomycorrhizal fungi.</title>
        <authorList>
            <person name="Lofgren L.A."/>
            <person name="Nguyen N.H."/>
            <person name="Vilgalys R."/>
            <person name="Ruytinx J."/>
            <person name="Liao H.L."/>
            <person name="Branco S."/>
            <person name="Kuo A."/>
            <person name="LaButti K."/>
            <person name="Lipzen A."/>
            <person name="Andreopoulos W."/>
            <person name="Pangilinan J."/>
            <person name="Riley R."/>
            <person name="Hundley H."/>
            <person name="Na H."/>
            <person name="Barry K."/>
            <person name="Grigoriev I.V."/>
            <person name="Stajich J.E."/>
            <person name="Kennedy P.G."/>
        </authorList>
    </citation>
    <scope>NUCLEOTIDE SEQUENCE</scope>
    <source>
        <strain evidence="4">FC423</strain>
    </source>
</reference>
<dbReference type="InterPro" id="IPR036908">
    <property type="entry name" value="RlpA-like_sf"/>
</dbReference>
<evidence type="ECO:0000313" key="5">
    <source>
        <dbReference type="Proteomes" id="UP000823399"/>
    </source>
</evidence>
<evidence type="ECO:0000313" key="4">
    <source>
        <dbReference type="EMBL" id="KAG2112228.1"/>
    </source>
</evidence>
<evidence type="ECO:0000256" key="1">
    <source>
        <dbReference type="ARBA" id="ARBA00004613"/>
    </source>
</evidence>
<dbReference type="Proteomes" id="UP000823399">
    <property type="component" value="Unassembled WGS sequence"/>
</dbReference>
<name>A0A9P7FCU3_9AGAM</name>
<comment type="caution">
    <text evidence="4">The sequence shown here is derived from an EMBL/GenBank/DDBJ whole genome shotgun (WGS) entry which is preliminary data.</text>
</comment>
<proteinExistence type="inferred from homology"/>
<evidence type="ECO:0000256" key="2">
    <source>
        <dbReference type="ARBA" id="ARBA00010421"/>
    </source>
</evidence>
<dbReference type="RefSeq" id="XP_041295159.1">
    <property type="nucleotide sequence ID" value="XM_041441219.1"/>
</dbReference>
<dbReference type="InterPro" id="IPR010829">
    <property type="entry name" value="Cerato-platanin"/>
</dbReference>
<dbReference type="GeneID" id="64703478"/>
<keyword evidence="3" id="KW-0964">Secreted</keyword>
<accession>A0A9P7FCU3</accession>
<dbReference type="SUPFAM" id="SSF50685">
    <property type="entry name" value="Barwin-like endoglucanases"/>
    <property type="match status" value="1"/>
</dbReference>
<keyword evidence="5" id="KW-1185">Reference proteome</keyword>
<comment type="subcellular location">
    <subcellularLocation>
        <location evidence="1">Secreted</location>
    </subcellularLocation>
</comment>
<dbReference type="CDD" id="cd22778">
    <property type="entry name" value="DPBB_CEPL-like"/>
    <property type="match status" value="1"/>
</dbReference>
<comment type="similarity">
    <text evidence="2">Belongs to the cerato-platanin family.</text>
</comment>
<dbReference type="Gene3D" id="2.40.40.10">
    <property type="entry name" value="RlpA-like domain"/>
    <property type="match status" value="1"/>
</dbReference>
<dbReference type="GO" id="GO:0005576">
    <property type="term" value="C:extracellular region"/>
    <property type="evidence" value="ECO:0007669"/>
    <property type="project" value="UniProtKB-SubCell"/>
</dbReference>
<dbReference type="AlphaFoldDB" id="A0A9P7FCU3"/>
<organism evidence="4 5">
    <name type="scientific">Suillus discolor</name>
    <dbReference type="NCBI Taxonomy" id="1912936"/>
    <lineage>
        <taxon>Eukaryota</taxon>
        <taxon>Fungi</taxon>
        <taxon>Dikarya</taxon>
        <taxon>Basidiomycota</taxon>
        <taxon>Agaricomycotina</taxon>
        <taxon>Agaricomycetes</taxon>
        <taxon>Agaricomycetidae</taxon>
        <taxon>Boletales</taxon>
        <taxon>Suillineae</taxon>
        <taxon>Suillaceae</taxon>
        <taxon>Suillus</taxon>
    </lineage>
</organism>
<evidence type="ECO:0000256" key="3">
    <source>
        <dbReference type="ARBA" id="ARBA00022525"/>
    </source>
</evidence>